<dbReference type="CDD" id="cd01895">
    <property type="entry name" value="EngA2"/>
    <property type="match status" value="1"/>
</dbReference>
<feature type="compositionally biased region" description="Basic and acidic residues" evidence="11">
    <location>
        <begin position="447"/>
        <end position="458"/>
    </location>
</feature>
<reference evidence="14" key="1">
    <citation type="journal article" date="2019" name="Int. J. Syst. Evol. Microbiol.">
        <title>The Global Catalogue of Microorganisms (GCM) 10K type strain sequencing project: providing services to taxonomists for standard genome sequencing and annotation.</title>
        <authorList>
            <consortium name="The Broad Institute Genomics Platform"/>
            <consortium name="The Broad Institute Genome Sequencing Center for Infectious Disease"/>
            <person name="Wu L."/>
            <person name="Ma J."/>
        </authorList>
    </citation>
    <scope>NUCLEOTIDE SEQUENCE [LARGE SCALE GENOMIC DNA]</scope>
    <source>
        <strain evidence="14">KCTC 52640</strain>
    </source>
</reference>
<feature type="binding site" evidence="8">
    <location>
        <begin position="298"/>
        <end position="301"/>
    </location>
    <ligand>
        <name>GTP</name>
        <dbReference type="ChEBI" id="CHEBI:37565"/>
        <label>2</label>
    </ligand>
</feature>
<keyword evidence="6 8" id="KW-0342">GTP-binding</keyword>
<feature type="binding site" evidence="8">
    <location>
        <begin position="186"/>
        <end position="193"/>
    </location>
    <ligand>
        <name>GTP</name>
        <dbReference type="ChEBI" id="CHEBI:37565"/>
        <label>2</label>
    </ligand>
</feature>
<dbReference type="PANTHER" id="PTHR43834">
    <property type="entry name" value="GTPASE DER"/>
    <property type="match status" value="1"/>
</dbReference>
<dbReference type="Pfam" id="PF14714">
    <property type="entry name" value="KH_dom-like"/>
    <property type="match status" value="1"/>
</dbReference>
<keyword evidence="4 10" id="KW-0677">Repeat</keyword>
<dbReference type="Pfam" id="PF01926">
    <property type="entry name" value="MMR_HSR1"/>
    <property type="match status" value="2"/>
</dbReference>
<comment type="caution">
    <text evidence="13">The sequence shown here is derived from an EMBL/GenBank/DDBJ whole genome shotgun (WGS) entry which is preliminary data.</text>
</comment>
<evidence type="ECO:0000256" key="8">
    <source>
        <dbReference type="HAMAP-Rule" id="MF_00195"/>
    </source>
</evidence>
<dbReference type="NCBIfam" id="TIGR03594">
    <property type="entry name" value="GTPase_EngA"/>
    <property type="match status" value="1"/>
</dbReference>
<dbReference type="RefSeq" id="WP_380691960.1">
    <property type="nucleotide sequence ID" value="NZ_JBHRSS010000010.1"/>
</dbReference>
<feature type="domain" description="EngA-type G" evidence="12">
    <location>
        <begin position="6"/>
        <end position="169"/>
    </location>
</feature>
<evidence type="ECO:0000256" key="4">
    <source>
        <dbReference type="ARBA" id="ARBA00022737"/>
    </source>
</evidence>
<feature type="region of interest" description="Disordered" evidence="11">
    <location>
        <begin position="436"/>
        <end position="481"/>
    </location>
</feature>
<accession>A0ABV7EYB0</accession>
<keyword evidence="3 8" id="KW-0690">Ribosome biogenesis</keyword>
<dbReference type="Proteomes" id="UP001595462">
    <property type="component" value="Unassembled WGS sequence"/>
</dbReference>
<comment type="similarity">
    <text evidence="1 8 9 10">Belongs to the TRAFAC class TrmE-Era-EngA-EngB-Septin-like GTPase superfamily. EngA (Der) GTPase family.</text>
</comment>
<dbReference type="SUPFAM" id="SSF52540">
    <property type="entry name" value="P-loop containing nucleoside triphosphate hydrolases"/>
    <property type="match status" value="2"/>
</dbReference>
<protein>
    <recommendedName>
        <fullName evidence="2 8">GTPase Der</fullName>
    </recommendedName>
    <alternativeName>
        <fullName evidence="7 8">GTP-binding protein EngA</fullName>
    </alternativeName>
</protein>
<dbReference type="PIRSF" id="PIRSF006485">
    <property type="entry name" value="GTP-binding_EngA"/>
    <property type="match status" value="1"/>
</dbReference>
<dbReference type="CDD" id="cd01894">
    <property type="entry name" value="EngA1"/>
    <property type="match status" value="1"/>
</dbReference>
<evidence type="ECO:0000256" key="6">
    <source>
        <dbReference type="ARBA" id="ARBA00023134"/>
    </source>
</evidence>
<feature type="domain" description="EngA-type G" evidence="12">
    <location>
        <begin position="180"/>
        <end position="353"/>
    </location>
</feature>
<evidence type="ECO:0000256" key="2">
    <source>
        <dbReference type="ARBA" id="ARBA00020953"/>
    </source>
</evidence>
<dbReference type="InterPro" id="IPR006073">
    <property type="entry name" value="GTP-bd"/>
</dbReference>
<dbReference type="GO" id="GO:0016787">
    <property type="term" value="F:hydrolase activity"/>
    <property type="evidence" value="ECO:0007669"/>
    <property type="project" value="UniProtKB-KW"/>
</dbReference>
<feature type="compositionally biased region" description="Polar residues" evidence="11">
    <location>
        <begin position="462"/>
        <end position="471"/>
    </location>
</feature>
<dbReference type="PANTHER" id="PTHR43834:SF6">
    <property type="entry name" value="GTPASE DER"/>
    <property type="match status" value="1"/>
</dbReference>
<feature type="binding site" evidence="8">
    <location>
        <begin position="121"/>
        <end position="124"/>
    </location>
    <ligand>
        <name>GTP</name>
        <dbReference type="ChEBI" id="CHEBI:37565"/>
        <label>1</label>
    </ligand>
</feature>
<dbReference type="HAMAP" id="MF_00195">
    <property type="entry name" value="GTPase_Der"/>
    <property type="match status" value="1"/>
</dbReference>
<dbReference type="NCBIfam" id="TIGR00231">
    <property type="entry name" value="small_GTP"/>
    <property type="match status" value="2"/>
</dbReference>
<keyword evidence="13" id="KW-0378">Hydrolase</keyword>
<dbReference type="Gene3D" id="3.40.50.300">
    <property type="entry name" value="P-loop containing nucleotide triphosphate hydrolases"/>
    <property type="match status" value="2"/>
</dbReference>
<dbReference type="InterPro" id="IPR027417">
    <property type="entry name" value="P-loop_NTPase"/>
</dbReference>
<dbReference type="PRINTS" id="PR00326">
    <property type="entry name" value="GTP1OBG"/>
</dbReference>
<dbReference type="InterPro" id="IPR015946">
    <property type="entry name" value="KH_dom-like_a/b"/>
</dbReference>
<dbReference type="EMBL" id="JBHRSS010000010">
    <property type="protein sequence ID" value="MFC3106320.1"/>
    <property type="molecule type" value="Genomic_DNA"/>
</dbReference>
<feature type="binding site" evidence="8">
    <location>
        <begin position="12"/>
        <end position="19"/>
    </location>
    <ligand>
        <name>GTP</name>
        <dbReference type="ChEBI" id="CHEBI:37565"/>
        <label>1</label>
    </ligand>
</feature>
<comment type="subunit">
    <text evidence="8">Associates with the 50S ribosomal subunit.</text>
</comment>
<evidence type="ECO:0000256" key="5">
    <source>
        <dbReference type="ARBA" id="ARBA00022741"/>
    </source>
</evidence>
<evidence type="ECO:0000256" key="10">
    <source>
        <dbReference type="RuleBase" id="RU004481"/>
    </source>
</evidence>
<evidence type="ECO:0000256" key="1">
    <source>
        <dbReference type="ARBA" id="ARBA00008279"/>
    </source>
</evidence>
<organism evidence="13 14">
    <name type="scientific">Salinisphaera aquimarina</name>
    <dbReference type="NCBI Taxonomy" id="2094031"/>
    <lineage>
        <taxon>Bacteria</taxon>
        <taxon>Pseudomonadati</taxon>
        <taxon>Pseudomonadota</taxon>
        <taxon>Gammaproteobacteria</taxon>
        <taxon>Salinisphaerales</taxon>
        <taxon>Salinisphaeraceae</taxon>
        <taxon>Salinisphaera</taxon>
    </lineage>
</organism>
<proteinExistence type="inferred from homology"/>
<evidence type="ECO:0000256" key="11">
    <source>
        <dbReference type="SAM" id="MobiDB-lite"/>
    </source>
</evidence>
<evidence type="ECO:0000313" key="14">
    <source>
        <dbReference type="Proteomes" id="UP001595462"/>
    </source>
</evidence>
<keyword evidence="14" id="KW-1185">Reference proteome</keyword>
<comment type="function">
    <text evidence="8 10">GTPase that plays an essential role in the late steps of ribosome biogenesis.</text>
</comment>
<dbReference type="Gene3D" id="3.30.300.20">
    <property type="match status" value="1"/>
</dbReference>
<dbReference type="PROSITE" id="PS51712">
    <property type="entry name" value="G_ENGA"/>
    <property type="match status" value="2"/>
</dbReference>
<keyword evidence="5 8" id="KW-0547">Nucleotide-binding</keyword>
<name>A0ABV7EYB0_9GAMM</name>
<dbReference type="InterPro" id="IPR016484">
    <property type="entry name" value="GTPase_Der"/>
</dbReference>
<evidence type="ECO:0000256" key="3">
    <source>
        <dbReference type="ARBA" id="ARBA00022517"/>
    </source>
</evidence>
<feature type="binding site" evidence="8">
    <location>
        <begin position="233"/>
        <end position="237"/>
    </location>
    <ligand>
        <name>GTP</name>
        <dbReference type="ChEBI" id="CHEBI:37565"/>
        <label>2</label>
    </ligand>
</feature>
<dbReference type="InterPro" id="IPR031166">
    <property type="entry name" value="G_ENGA"/>
</dbReference>
<evidence type="ECO:0000256" key="9">
    <source>
        <dbReference type="PROSITE-ProRule" id="PRU01049"/>
    </source>
</evidence>
<gene>
    <name evidence="8 13" type="primary">der</name>
    <name evidence="13" type="ORF">ACFOSU_20795</name>
</gene>
<evidence type="ECO:0000256" key="7">
    <source>
        <dbReference type="ARBA" id="ARBA00032345"/>
    </source>
</evidence>
<dbReference type="InterPro" id="IPR032859">
    <property type="entry name" value="KH_dom-like"/>
</dbReference>
<sequence>MNNVLPVIALVGRPNVGKSTLFNRLTRTRDALVADQPGVTRDRHYGFAIHDSRRYIVIDTGGIGQDDEDIDAQAFAQTTAALEEADVVLLVTDSRQGLMPGDRIIAEQLRRMQQPVHVVVNKSEGQVGVSATAEFHALALGDPWAVSATHGDRINALLAQVFADLPEPRAQSTAYHGDAIRIALLGRPNAGKSTLVNRFLGETRMLTQDAPGTTRDAVASEFYFDDKPYVIVDTAGVRRRTRIDDFVEKLSVVKAMQAAEQAQVVIIMLDAVSGLSSQDQRLLSLAVERGRATLLVVNKWDGLDNKQREKLHADLVKRMGAFDYLPLLFISALHGSGLRELLDAVQASHKAAFAELNTSQLSRELEAAVEAHAPPAIHGRRIKLRFAHQGGRNPPSIVIHGNQTQRLSDEYKRYLMRRFRERFNLFGTPIQLFFKNSENPFASPSDGKTRPKPKDKGYGKSKGQNKGPNKGQNKDKRPRKR</sequence>
<evidence type="ECO:0000259" key="12">
    <source>
        <dbReference type="PROSITE" id="PS51712"/>
    </source>
</evidence>
<feature type="binding site" evidence="8">
    <location>
        <begin position="59"/>
        <end position="63"/>
    </location>
    <ligand>
        <name>GTP</name>
        <dbReference type="ChEBI" id="CHEBI:37565"/>
        <label>1</label>
    </ligand>
</feature>
<evidence type="ECO:0000313" key="13">
    <source>
        <dbReference type="EMBL" id="MFC3106320.1"/>
    </source>
</evidence>
<dbReference type="InterPro" id="IPR005225">
    <property type="entry name" value="Small_GTP-bd"/>
</dbReference>